<comment type="caution">
    <text evidence="1">The sequence shown here is derived from an EMBL/GenBank/DDBJ whole genome shotgun (WGS) entry which is preliminary data.</text>
</comment>
<gene>
    <name evidence="1" type="ORF">J2X20_005905</name>
</gene>
<evidence type="ECO:0000313" key="1">
    <source>
        <dbReference type="EMBL" id="MDR7273215.1"/>
    </source>
</evidence>
<name>A0ABU1YY83_ROSSA</name>
<dbReference type="EMBL" id="JAVDXU010000012">
    <property type="protein sequence ID" value="MDR7273215.1"/>
    <property type="molecule type" value="Genomic_DNA"/>
</dbReference>
<evidence type="ECO:0000313" key="2">
    <source>
        <dbReference type="Proteomes" id="UP001180453"/>
    </source>
</evidence>
<proteinExistence type="predicted"/>
<dbReference type="Proteomes" id="UP001180453">
    <property type="component" value="Unassembled WGS sequence"/>
</dbReference>
<accession>A0ABU1YY83</accession>
<dbReference type="RefSeq" id="WP_310273354.1">
    <property type="nucleotide sequence ID" value="NZ_JAVDXU010000012.1"/>
</dbReference>
<keyword evidence="2" id="KW-1185">Reference proteome</keyword>
<protein>
    <submittedName>
        <fullName evidence="1">Uncharacterized protein</fullName>
    </submittedName>
</protein>
<reference evidence="1 2" key="1">
    <citation type="submission" date="2023-07" db="EMBL/GenBank/DDBJ databases">
        <title>Sorghum-associated microbial communities from plants grown in Nebraska, USA.</title>
        <authorList>
            <person name="Schachtman D."/>
        </authorList>
    </citation>
    <scope>NUCLEOTIDE SEQUENCE [LARGE SCALE GENOMIC DNA]</scope>
    <source>
        <strain evidence="1 2">BE314</strain>
    </source>
</reference>
<sequence>MFPTIGPGLTMAAYADLTLVDIRALENMRRVRAKDAVAGRLLGHVERAAGYSSIPSLLAQA</sequence>
<organism evidence="1 2">
    <name type="scientific">Roseateles saccharophilus</name>
    <name type="common">Pseudomonas saccharophila</name>
    <dbReference type="NCBI Taxonomy" id="304"/>
    <lineage>
        <taxon>Bacteria</taxon>
        <taxon>Pseudomonadati</taxon>
        <taxon>Pseudomonadota</taxon>
        <taxon>Betaproteobacteria</taxon>
        <taxon>Burkholderiales</taxon>
        <taxon>Sphaerotilaceae</taxon>
        <taxon>Roseateles</taxon>
    </lineage>
</organism>